<proteinExistence type="predicted"/>
<dbReference type="AlphaFoldDB" id="A0A543PNQ9"/>
<dbReference type="InterPro" id="IPR029052">
    <property type="entry name" value="Metallo-depent_PP-like"/>
</dbReference>
<feature type="domain" description="Phospholipase D N-terminal" evidence="4">
    <location>
        <begin position="45"/>
        <end position="145"/>
    </location>
</feature>
<dbReference type="InterPro" id="IPR018946">
    <property type="entry name" value="PhoD-like_MPP"/>
</dbReference>
<dbReference type="CDD" id="cd07389">
    <property type="entry name" value="MPP_PhoD"/>
    <property type="match status" value="1"/>
</dbReference>
<dbReference type="SUPFAM" id="SSF56300">
    <property type="entry name" value="Metallo-dependent phosphatases"/>
    <property type="match status" value="1"/>
</dbReference>
<evidence type="ECO:0000256" key="2">
    <source>
        <dbReference type="SAM" id="SignalP"/>
    </source>
</evidence>
<accession>A0A543PNQ9</accession>
<dbReference type="PANTHER" id="PTHR43606:SF2">
    <property type="entry name" value="ALKALINE PHOSPHATASE FAMILY PROTEIN (AFU_ORTHOLOGUE AFUA_5G03860)"/>
    <property type="match status" value="1"/>
</dbReference>
<dbReference type="Gene3D" id="3.60.21.70">
    <property type="entry name" value="PhoD-like phosphatase"/>
    <property type="match status" value="1"/>
</dbReference>
<dbReference type="InterPro" id="IPR052900">
    <property type="entry name" value="Phospholipid_Metab_Enz"/>
</dbReference>
<dbReference type="InterPro" id="IPR038607">
    <property type="entry name" value="PhoD-like_sf"/>
</dbReference>
<comment type="caution">
    <text evidence="5">The sequence shown here is derived from an EMBL/GenBank/DDBJ whole genome shotgun (WGS) entry which is preliminary data.</text>
</comment>
<evidence type="ECO:0000256" key="1">
    <source>
        <dbReference type="SAM" id="MobiDB-lite"/>
    </source>
</evidence>
<keyword evidence="2" id="KW-0732">Signal</keyword>
<dbReference type="Gene3D" id="2.60.40.380">
    <property type="entry name" value="Purple acid phosphatase-like, N-terminal"/>
    <property type="match status" value="1"/>
</dbReference>
<dbReference type="PROSITE" id="PS51318">
    <property type="entry name" value="TAT"/>
    <property type="match status" value="1"/>
</dbReference>
<dbReference type="RefSeq" id="WP_141822323.1">
    <property type="nucleotide sequence ID" value="NZ_BAAAQC010000010.1"/>
</dbReference>
<dbReference type="OrthoDB" id="3497025at2"/>
<protein>
    <submittedName>
        <fullName evidence="5">Alkaline phosphatase D</fullName>
    </submittedName>
</protein>
<evidence type="ECO:0000259" key="4">
    <source>
        <dbReference type="Pfam" id="PF16655"/>
    </source>
</evidence>
<organism evidence="5 6">
    <name type="scientific">Humibacillus xanthopallidus</name>
    <dbReference type="NCBI Taxonomy" id="412689"/>
    <lineage>
        <taxon>Bacteria</taxon>
        <taxon>Bacillati</taxon>
        <taxon>Actinomycetota</taxon>
        <taxon>Actinomycetes</taxon>
        <taxon>Micrococcales</taxon>
        <taxon>Intrasporangiaceae</taxon>
        <taxon>Humibacillus</taxon>
    </lineage>
</organism>
<reference evidence="5 6" key="1">
    <citation type="submission" date="2019-06" db="EMBL/GenBank/DDBJ databases">
        <title>Sequencing the genomes of 1000 actinobacteria strains.</title>
        <authorList>
            <person name="Klenk H.-P."/>
        </authorList>
    </citation>
    <scope>NUCLEOTIDE SEQUENCE [LARGE SCALE GENOMIC DNA]</scope>
    <source>
        <strain evidence="5 6">DSM 21776</strain>
    </source>
</reference>
<evidence type="ECO:0000313" key="5">
    <source>
        <dbReference type="EMBL" id="TQN45716.1"/>
    </source>
</evidence>
<feature type="region of interest" description="Disordered" evidence="1">
    <location>
        <begin position="575"/>
        <end position="594"/>
    </location>
</feature>
<dbReference type="Pfam" id="PF16655">
    <property type="entry name" value="PhoD_N"/>
    <property type="match status" value="1"/>
</dbReference>
<dbReference type="InterPro" id="IPR006311">
    <property type="entry name" value="TAT_signal"/>
</dbReference>
<feature type="chain" id="PRO_5039311530" evidence="2">
    <location>
        <begin position="24"/>
        <end position="594"/>
    </location>
</feature>
<sequence>MTPSSVGRRTLLKGVAAATAALAVPRAFDPAAAAAPASKGIFGYGVASGDPTADSVVIWTRATPPPRPGEPVAAPGSGLGRPIPVRWQVSTTDRFNRVVAHGTVMTSPDSDHTVKVDVTGLDPYTRYFYRFQSLGEFSAVGRTQTAGDIAGETHALRMALVSCSNYTGGFFTAYRAISKRDDLDFVLHVGDYIYEYGNGADRYGPAALVGVRDGQPATETIDLTGYRLRHALHKADPDAQAAHQALPWITIFDDHEVANNSWADGAENHQPGEGDYLARRAQAMQAYLEWMPFRMPDQSVPHQGTRFFKRFTFGDLGDLSILETRQNRSRQVTVPGVPFDGFVPIGVSPAIDGAIASPLRHLPEPEQMTWLKDGVAQQGRKWHLLGNQVMIAPVLYPGAALGDPRYTFVNADQWDGYTADRTSLLAYAAAQPPSAGDVVVLTGDIHASFSSDLPVAAAPGQAAYASAGVEVVCPSVTSDGFFEVLGRTPQLAGQPPEVVVAVTRQAIGAAQQLNPWIKYLDGIGHGFVVIDVTPERVQADYHHTPVPSSAKPDPRVDPAVLPAYTRSVQTLAGTRRLSGAVGPVGARSDEPRTA</sequence>
<evidence type="ECO:0000313" key="6">
    <source>
        <dbReference type="Proteomes" id="UP000320085"/>
    </source>
</evidence>
<feature type="signal peptide" evidence="2">
    <location>
        <begin position="1"/>
        <end position="23"/>
    </location>
</feature>
<feature type="domain" description="PhoD-like phosphatase metallophosphatase" evidence="3">
    <location>
        <begin position="158"/>
        <end position="541"/>
    </location>
</feature>
<dbReference type="PANTHER" id="PTHR43606">
    <property type="entry name" value="PHOSPHATASE, PUTATIVE (AFU_ORTHOLOGUE AFUA_6G08710)-RELATED"/>
    <property type="match status" value="1"/>
</dbReference>
<dbReference type="InterPro" id="IPR032093">
    <property type="entry name" value="PhoD_N"/>
</dbReference>
<dbReference type="EMBL" id="VFQF01000002">
    <property type="protein sequence ID" value="TQN45716.1"/>
    <property type="molecule type" value="Genomic_DNA"/>
</dbReference>
<dbReference type="Pfam" id="PF09423">
    <property type="entry name" value="PhoD"/>
    <property type="match status" value="1"/>
</dbReference>
<evidence type="ECO:0000259" key="3">
    <source>
        <dbReference type="Pfam" id="PF09423"/>
    </source>
</evidence>
<name>A0A543PNQ9_9MICO</name>
<dbReference type="Proteomes" id="UP000320085">
    <property type="component" value="Unassembled WGS sequence"/>
</dbReference>
<gene>
    <name evidence="5" type="ORF">FHX52_2416</name>
</gene>